<dbReference type="EMBL" id="CAJZBQ010000058">
    <property type="protein sequence ID" value="CAG9334315.1"/>
    <property type="molecule type" value="Genomic_DNA"/>
</dbReference>
<dbReference type="PANTHER" id="PTHR31319:SF77">
    <property type="entry name" value="ZINC FINGER PROTEIN CONSTANS-LIKE 4"/>
    <property type="match status" value="1"/>
</dbReference>
<comment type="subcellular location">
    <subcellularLocation>
        <location evidence="1">Nucleus</location>
    </subcellularLocation>
</comment>
<accession>A0AAU9KLP1</accession>
<dbReference type="GO" id="GO:0005634">
    <property type="term" value="C:nucleus"/>
    <property type="evidence" value="ECO:0007669"/>
    <property type="project" value="UniProtKB-SubCell"/>
</dbReference>
<evidence type="ECO:0000256" key="1">
    <source>
        <dbReference type="ARBA" id="ARBA00004123"/>
    </source>
</evidence>
<dbReference type="PROSITE" id="PS51017">
    <property type="entry name" value="CCT"/>
    <property type="match status" value="1"/>
</dbReference>
<dbReference type="PANTHER" id="PTHR31319">
    <property type="entry name" value="ZINC FINGER PROTEIN CONSTANS-LIKE 4"/>
    <property type="match status" value="1"/>
</dbReference>
<organism evidence="4 5">
    <name type="scientific">Blepharisma stoltei</name>
    <dbReference type="NCBI Taxonomy" id="1481888"/>
    <lineage>
        <taxon>Eukaryota</taxon>
        <taxon>Sar</taxon>
        <taxon>Alveolata</taxon>
        <taxon>Ciliophora</taxon>
        <taxon>Postciliodesmatophora</taxon>
        <taxon>Heterotrichea</taxon>
        <taxon>Heterotrichida</taxon>
        <taxon>Blepharismidae</taxon>
        <taxon>Blepharisma</taxon>
    </lineage>
</organism>
<name>A0AAU9KLP1_9CILI</name>
<evidence type="ECO:0000256" key="2">
    <source>
        <dbReference type="ARBA" id="ARBA00023242"/>
    </source>
</evidence>
<sequence length="167" mass="19391">MDFNPNAYIEDFDFESLEGFQEFSQAMPVQPFRYELNAASVSVKCELDDIAFLEPAYMDDSTASTSPCESSSQQFIPKPIPSTLFNVDEHKEKLIGALTVQERREKIKKYQEKKKRRTWDKKISYVCRKKVADKRVRVKGRFVTQAQAEEIIKHQKGEVKSDKTILE</sequence>
<protein>
    <recommendedName>
        <fullName evidence="3">CCT domain-containing protein</fullName>
    </recommendedName>
</protein>
<evidence type="ECO:0000313" key="5">
    <source>
        <dbReference type="Proteomes" id="UP001162131"/>
    </source>
</evidence>
<dbReference type="InterPro" id="IPR045281">
    <property type="entry name" value="CONSTANS-like"/>
</dbReference>
<gene>
    <name evidence="4" type="ORF">BSTOLATCC_MIC60934</name>
</gene>
<dbReference type="Pfam" id="PF06203">
    <property type="entry name" value="CCT"/>
    <property type="match status" value="1"/>
</dbReference>
<dbReference type="Proteomes" id="UP001162131">
    <property type="component" value="Unassembled WGS sequence"/>
</dbReference>
<proteinExistence type="predicted"/>
<dbReference type="AlphaFoldDB" id="A0AAU9KLP1"/>
<reference evidence="4" key="1">
    <citation type="submission" date="2021-09" db="EMBL/GenBank/DDBJ databases">
        <authorList>
            <consortium name="AG Swart"/>
            <person name="Singh M."/>
            <person name="Singh A."/>
            <person name="Seah K."/>
            <person name="Emmerich C."/>
        </authorList>
    </citation>
    <scope>NUCLEOTIDE SEQUENCE</scope>
    <source>
        <strain evidence="4">ATCC30299</strain>
    </source>
</reference>
<evidence type="ECO:0000259" key="3">
    <source>
        <dbReference type="PROSITE" id="PS51017"/>
    </source>
</evidence>
<feature type="domain" description="CCT" evidence="3">
    <location>
        <begin position="103"/>
        <end position="145"/>
    </location>
</feature>
<dbReference type="InterPro" id="IPR010402">
    <property type="entry name" value="CCT_domain"/>
</dbReference>
<comment type="caution">
    <text evidence="4">The sequence shown here is derived from an EMBL/GenBank/DDBJ whole genome shotgun (WGS) entry which is preliminary data.</text>
</comment>
<keyword evidence="2" id="KW-0539">Nucleus</keyword>
<keyword evidence="5" id="KW-1185">Reference proteome</keyword>
<evidence type="ECO:0000313" key="4">
    <source>
        <dbReference type="EMBL" id="CAG9334315.1"/>
    </source>
</evidence>